<dbReference type="KEGG" id="pdh:B9T62_15420"/>
<keyword evidence="2" id="KW-1185">Reference proteome</keyword>
<sequence>MNPSIGRIVHLNSYHGPAAALVVGVRGAQETDLQVFYADGQIIFLQNVEQGNQPGQWNWPPRV</sequence>
<evidence type="ECO:0000313" key="2">
    <source>
        <dbReference type="Proteomes" id="UP000249890"/>
    </source>
</evidence>
<dbReference type="Proteomes" id="UP000249890">
    <property type="component" value="Chromosome"/>
</dbReference>
<accession>A0A2Z2KLS3</accession>
<dbReference type="AlphaFoldDB" id="A0A2Z2KLS3"/>
<gene>
    <name evidence="1" type="ORF">B9T62_15420</name>
</gene>
<dbReference type="RefSeq" id="WP_087916047.1">
    <property type="nucleotide sequence ID" value="NZ_CP021780.1"/>
</dbReference>
<name>A0A2Z2KLS3_9BACL</name>
<reference evidence="1 2" key="1">
    <citation type="submission" date="2017-06" db="EMBL/GenBank/DDBJ databases">
        <title>Complete genome sequence of Paenibacillus donghaensis KCTC 13049T isolated from East Sea sediment, South Korea.</title>
        <authorList>
            <person name="Jung B.K."/>
            <person name="Hong S.-J."/>
            <person name="Shin J.-H."/>
        </authorList>
    </citation>
    <scope>NUCLEOTIDE SEQUENCE [LARGE SCALE GENOMIC DNA]</scope>
    <source>
        <strain evidence="1 2">KCTC 13049</strain>
    </source>
</reference>
<evidence type="ECO:0000313" key="1">
    <source>
        <dbReference type="EMBL" id="ASA22042.1"/>
    </source>
</evidence>
<organism evidence="1 2">
    <name type="scientific">Paenibacillus donghaensis</name>
    <dbReference type="NCBI Taxonomy" id="414771"/>
    <lineage>
        <taxon>Bacteria</taxon>
        <taxon>Bacillati</taxon>
        <taxon>Bacillota</taxon>
        <taxon>Bacilli</taxon>
        <taxon>Bacillales</taxon>
        <taxon>Paenibacillaceae</taxon>
        <taxon>Paenibacillus</taxon>
    </lineage>
</organism>
<protein>
    <submittedName>
        <fullName evidence="1">Uncharacterized protein</fullName>
    </submittedName>
</protein>
<proteinExistence type="predicted"/>
<dbReference type="OrthoDB" id="4563059at2"/>
<dbReference type="EMBL" id="CP021780">
    <property type="protein sequence ID" value="ASA22042.1"/>
    <property type="molecule type" value="Genomic_DNA"/>
</dbReference>